<accession>A0A9D1N963</accession>
<dbReference type="PANTHER" id="PTHR35868:SF3">
    <property type="entry name" value="DUF2804 DOMAIN-CONTAINING PROTEIN"/>
    <property type="match status" value="1"/>
</dbReference>
<dbReference type="EMBL" id="DVOE01000044">
    <property type="protein sequence ID" value="HIU98798.1"/>
    <property type="molecule type" value="Genomic_DNA"/>
</dbReference>
<dbReference type="PANTHER" id="PTHR35868">
    <property type="entry name" value="DUF2804 DOMAIN-CONTAINING PROTEIN-RELATED"/>
    <property type="match status" value="1"/>
</dbReference>
<reference evidence="1" key="2">
    <citation type="journal article" date="2021" name="PeerJ">
        <title>Extensive microbial diversity within the chicken gut microbiome revealed by metagenomics and culture.</title>
        <authorList>
            <person name="Gilroy R."/>
            <person name="Ravi A."/>
            <person name="Getino M."/>
            <person name="Pursley I."/>
            <person name="Horton D.L."/>
            <person name="Alikhan N.F."/>
            <person name="Baker D."/>
            <person name="Gharbi K."/>
            <person name="Hall N."/>
            <person name="Watson M."/>
            <person name="Adriaenssens E.M."/>
            <person name="Foster-Nyarko E."/>
            <person name="Jarju S."/>
            <person name="Secka A."/>
            <person name="Antonio M."/>
            <person name="Oren A."/>
            <person name="Chaudhuri R.R."/>
            <person name="La Ragione R."/>
            <person name="Hildebrand F."/>
            <person name="Pallen M.J."/>
        </authorList>
    </citation>
    <scope>NUCLEOTIDE SEQUENCE</scope>
    <source>
        <strain evidence="1">10406</strain>
    </source>
</reference>
<sequence length="345" mass="39147">MQKEITAPQPLLDGSGNIACPGYAKRLLWEYNRENITAPKWRIKEWDYYYIGCDEHALCLTIADMGYVGALSISVLDFLTPTQFTNSAVSLFPMGKMNMPRTSAAGVSSWKCGKTHMTFEVDGDTRRLTGFYRNADKKGHDVSFDITLSNTPEESMVIATPFDKPGYFYYNQKINCMTASGRFTVGDKVRKFYPETSLATLDWGRGVWTYDNTWYWSSLQTHLDDGSTFGWNLGYGFGDTSAAGEDMLFYRGKSHKIGRTRFLIPSDDKGTPDFMAPWRIVSDDARLDCTFKPLIDRYAPLDLKVMCMIPHQVFGYASGKCILDDGTVIELKQKLCFAEKVHNKW</sequence>
<protein>
    <submittedName>
        <fullName evidence="1">DUF2804 domain-containing protein</fullName>
    </submittedName>
</protein>
<organism evidence="1 2">
    <name type="scientific">Candidatus Limadaptatus stercoripullorum</name>
    <dbReference type="NCBI Taxonomy" id="2840846"/>
    <lineage>
        <taxon>Bacteria</taxon>
        <taxon>Bacillati</taxon>
        <taxon>Bacillota</taxon>
        <taxon>Clostridia</taxon>
        <taxon>Eubacteriales</taxon>
        <taxon>Candidatus Limadaptatus</taxon>
    </lineage>
</organism>
<reference evidence="1" key="1">
    <citation type="submission" date="2020-10" db="EMBL/GenBank/DDBJ databases">
        <authorList>
            <person name="Gilroy R."/>
        </authorList>
    </citation>
    <scope>NUCLEOTIDE SEQUENCE</scope>
    <source>
        <strain evidence="1">10406</strain>
    </source>
</reference>
<dbReference type="Pfam" id="PF10974">
    <property type="entry name" value="DUF2804"/>
    <property type="match status" value="1"/>
</dbReference>
<comment type="caution">
    <text evidence="1">The sequence shown here is derived from an EMBL/GenBank/DDBJ whole genome shotgun (WGS) entry which is preliminary data.</text>
</comment>
<evidence type="ECO:0000313" key="2">
    <source>
        <dbReference type="Proteomes" id="UP000886857"/>
    </source>
</evidence>
<evidence type="ECO:0000313" key="1">
    <source>
        <dbReference type="EMBL" id="HIU98798.1"/>
    </source>
</evidence>
<dbReference type="InterPro" id="IPR021243">
    <property type="entry name" value="DUF2804"/>
</dbReference>
<dbReference type="AlphaFoldDB" id="A0A9D1N963"/>
<gene>
    <name evidence="1" type="ORF">IAC73_03025</name>
</gene>
<name>A0A9D1N963_9FIRM</name>
<proteinExistence type="predicted"/>
<dbReference type="Proteomes" id="UP000886857">
    <property type="component" value="Unassembled WGS sequence"/>
</dbReference>